<evidence type="ECO:0000313" key="2">
    <source>
        <dbReference type="EMBL" id="ORY99879.1"/>
    </source>
</evidence>
<dbReference type="InParanoid" id="A0A1X2HKN1"/>
<dbReference type="Proteomes" id="UP000242180">
    <property type="component" value="Unassembled WGS sequence"/>
</dbReference>
<accession>A0A1X2HKN1</accession>
<organism evidence="2 3">
    <name type="scientific">Syncephalastrum racemosum</name>
    <name type="common">Filamentous fungus</name>
    <dbReference type="NCBI Taxonomy" id="13706"/>
    <lineage>
        <taxon>Eukaryota</taxon>
        <taxon>Fungi</taxon>
        <taxon>Fungi incertae sedis</taxon>
        <taxon>Mucoromycota</taxon>
        <taxon>Mucoromycotina</taxon>
        <taxon>Mucoromycetes</taxon>
        <taxon>Mucorales</taxon>
        <taxon>Syncephalastraceae</taxon>
        <taxon>Syncephalastrum</taxon>
    </lineage>
</organism>
<dbReference type="AlphaFoldDB" id="A0A1X2HKN1"/>
<feature type="compositionally biased region" description="Low complexity" evidence="1">
    <location>
        <begin position="78"/>
        <end position="89"/>
    </location>
</feature>
<reference evidence="2 3" key="1">
    <citation type="submission" date="2016-07" db="EMBL/GenBank/DDBJ databases">
        <title>Pervasive Adenine N6-methylation of Active Genes in Fungi.</title>
        <authorList>
            <consortium name="DOE Joint Genome Institute"/>
            <person name="Mondo S.J."/>
            <person name="Dannebaum R.O."/>
            <person name="Kuo R.C."/>
            <person name="Labutti K."/>
            <person name="Haridas S."/>
            <person name="Kuo A."/>
            <person name="Salamov A."/>
            <person name="Ahrendt S.R."/>
            <person name="Lipzen A."/>
            <person name="Sullivan W."/>
            <person name="Andreopoulos W.B."/>
            <person name="Clum A."/>
            <person name="Lindquist E."/>
            <person name="Daum C."/>
            <person name="Ramamoorthy G.K."/>
            <person name="Gryganskyi A."/>
            <person name="Culley D."/>
            <person name="Magnuson J.K."/>
            <person name="James T.Y."/>
            <person name="O'Malley M.A."/>
            <person name="Stajich J.E."/>
            <person name="Spatafora J.W."/>
            <person name="Visel A."/>
            <person name="Grigoriev I.V."/>
        </authorList>
    </citation>
    <scope>NUCLEOTIDE SEQUENCE [LARGE SCALE GENOMIC DNA]</scope>
    <source>
        <strain evidence="2 3">NRRL 2496</strain>
    </source>
</reference>
<comment type="caution">
    <text evidence="2">The sequence shown here is derived from an EMBL/GenBank/DDBJ whole genome shotgun (WGS) entry which is preliminary data.</text>
</comment>
<feature type="region of interest" description="Disordered" evidence="1">
    <location>
        <begin position="65"/>
        <end position="124"/>
    </location>
</feature>
<gene>
    <name evidence="2" type="ORF">BCR43DRAFT_125659</name>
</gene>
<keyword evidence="3" id="KW-1185">Reference proteome</keyword>
<name>A0A1X2HKN1_SYNRA</name>
<dbReference type="STRING" id="13706.A0A1X2HKN1"/>
<evidence type="ECO:0000313" key="3">
    <source>
        <dbReference type="Proteomes" id="UP000242180"/>
    </source>
</evidence>
<proteinExistence type="predicted"/>
<protein>
    <submittedName>
        <fullName evidence="2">Uncharacterized protein</fullName>
    </submittedName>
</protein>
<sequence>MFTAADYAYSFTVRDHLKESANMLFTDESTLSLGSSYKSSIYPNNGRYPPSNASFLPQSAYSSSVAISRGPSYPGQDSPTPRASTSSSSVHPNGIPIEPPSSPTRGSHFYPSSIIGSSPSSHYV</sequence>
<feature type="compositionally biased region" description="Low complexity" evidence="1">
    <location>
        <begin position="111"/>
        <end position="124"/>
    </location>
</feature>
<dbReference type="EMBL" id="MCGN01000002">
    <property type="protein sequence ID" value="ORY99879.1"/>
    <property type="molecule type" value="Genomic_DNA"/>
</dbReference>
<evidence type="ECO:0000256" key="1">
    <source>
        <dbReference type="SAM" id="MobiDB-lite"/>
    </source>
</evidence>